<feature type="compositionally biased region" description="Low complexity" evidence="1">
    <location>
        <begin position="271"/>
        <end position="283"/>
    </location>
</feature>
<dbReference type="VEuPathDB" id="FungiDB:MAPG_07503"/>
<dbReference type="AlphaFoldDB" id="A0A0H2TX70"/>
<evidence type="ECO:0000313" key="2">
    <source>
        <dbReference type="EMBL" id="KLU88518.1"/>
    </source>
</evidence>
<reference evidence="2" key="1">
    <citation type="submission" date="2010-05" db="EMBL/GenBank/DDBJ databases">
        <title>The Genome Sequence of Magnaporthe poae strain ATCC 64411.</title>
        <authorList>
            <consortium name="The Broad Institute Genome Sequencing Platform"/>
            <consortium name="Broad Institute Genome Sequencing Center for Infectious Disease"/>
            <person name="Ma L.-J."/>
            <person name="Dead R."/>
            <person name="Young S."/>
            <person name="Zeng Q."/>
            <person name="Koehrsen M."/>
            <person name="Alvarado L."/>
            <person name="Berlin A."/>
            <person name="Chapman S.B."/>
            <person name="Chen Z."/>
            <person name="Freedman E."/>
            <person name="Gellesch M."/>
            <person name="Goldberg J."/>
            <person name="Griggs A."/>
            <person name="Gujja S."/>
            <person name="Heilman E.R."/>
            <person name="Heiman D."/>
            <person name="Hepburn T."/>
            <person name="Howarth C."/>
            <person name="Jen D."/>
            <person name="Larson L."/>
            <person name="Mehta T."/>
            <person name="Neiman D."/>
            <person name="Pearson M."/>
            <person name="Roberts A."/>
            <person name="Saif S."/>
            <person name="Shea T."/>
            <person name="Shenoy N."/>
            <person name="Sisk P."/>
            <person name="Stolte C."/>
            <person name="Sykes S."/>
            <person name="Walk T."/>
            <person name="White J."/>
            <person name="Yandava C."/>
            <person name="Haas B."/>
            <person name="Nusbaum C."/>
            <person name="Birren B."/>
        </authorList>
    </citation>
    <scope>NUCLEOTIDE SEQUENCE</scope>
    <source>
        <strain evidence="2">ATCC 64411</strain>
    </source>
</reference>
<reference evidence="2" key="2">
    <citation type="submission" date="2011-03" db="EMBL/GenBank/DDBJ databases">
        <title>Annotation of Magnaporthe poae ATCC 64411.</title>
        <authorList>
            <person name="Ma L.-J."/>
            <person name="Dead R."/>
            <person name="Young S.K."/>
            <person name="Zeng Q."/>
            <person name="Gargeya S."/>
            <person name="Fitzgerald M."/>
            <person name="Haas B."/>
            <person name="Abouelleil A."/>
            <person name="Alvarado L."/>
            <person name="Arachchi H.M."/>
            <person name="Berlin A."/>
            <person name="Brown A."/>
            <person name="Chapman S.B."/>
            <person name="Chen Z."/>
            <person name="Dunbar C."/>
            <person name="Freedman E."/>
            <person name="Gearin G."/>
            <person name="Gellesch M."/>
            <person name="Goldberg J."/>
            <person name="Griggs A."/>
            <person name="Gujja S."/>
            <person name="Heiman D."/>
            <person name="Howarth C."/>
            <person name="Larson L."/>
            <person name="Lui A."/>
            <person name="MacDonald P.J.P."/>
            <person name="Mehta T."/>
            <person name="Montmayeur A."/>
            <person name="Murphy C."/>
            <person name="Neiman D."/>
            <person name="Pearson M."/>
            <person name="Priest M."/>
            <person name="Roberts A."/>
            <person name="Saif S."/>
            <person name="Shea T."/>
            <person name="Shenoy N."/>
            <person name="Sisk P."/>
            <person name="Stolte C."/>
            <person name="Sykes S."/>
            <person name="Yandava C."/>
            <person name="Wortman J."/>
            <person name="Nusbaum C."/>
            <person name="Birren B."/>
        </authorList>
    </citation>
    <scope>NUCLEOTIDE SEQUENCE</scope>
    <source>
        <strain evidence="2">ATCC 64411</strain>
    </source>
</reference>
<accession>A0A0H2TX70</accession>
<name>A0A0H2TX70_MAGP6</name>
<proteinExistence type="predicted"/>
<organism evidence="2">
    <name type="scientific">Magnaporthiopsis poae (strain ATCC 64411 / 73-15)</name>
    <name type="common">Kentucky bluegrass fungus</name>
    <name type="synonym">Magnaporthe poae</name>
    <dbReference type="NCBI Taxonomy" id="644358"/>
    <lineage>
        <taxon>Eukaryota</taxon>
        <taxon>Fungi</taxon>
        <taxon>Dikarya</taxon>
        <taxon>Ascomycota</taxon>
        <taxon>Pezizomycotina</taxon>
        <taxon>Sordariomycetes</taxon>
        <taxon>Sordariomycetidae</taxon>
        <taxon>Magnaporthales</taxon>
        <taxon>Magnaporthaceae</taxon>
        <taxon>Magnaporthiopsis</taxon>
    </lineage>
</organism>
<protein>
    <submittedName>
        <fullName evidence="2">Uncharacterized protein</fullName>
    </submittedName>
</protein>
<gene>
    <name evidence="2" type="ORF">MAPG_07503</name>
</gene>
<feature type="non-terminal residue" evidence="2">
    <location>
        <position position="283"/>
    </location>
</feature>
<feature type="region of interest" description="Disordered" evidence="1">
    <location>
        <begin position="225"/>
        <end position="283"/>
    </location>
</feature>
<dbReference type="EMBL" id="GL876971">
    <property type="protein sequence ID" value="KLU88518.1"/>
    <property type="molecule type" value="Genomic_DNA"/>
</dbReference>
<evidence type="ECO:0000256" key="1">
    <source>
        <dbReference type="SAM" id="MobiDB-lite"/>
    </source>
</evidence>
<sequence>MDIKVAAMRPPPCLDPRMETSIDLDDIVYSAPPTSSSTFSELDFTTCTSPLGYTTAPTDPSLLTPVSIIASPPRQHKIIGVAVGPPYDASEEIQQSSPVSDCSNTMFLQYEMAITTASPTPTVTHAPVTESLFDMSMPAFPPVSPAAEAPEPSQQFPLGRFGVSEPQGGDHHYTYPSQAVVPTTTGLQVGPDHYGQRPLPSSMAPTQSGLMENQDVVSLQQPSRNISPMSYHHQDFSGVSQDLPQLPAAKRERTTPAKSRVRKPKRKPEAAGRVAAGSRSSVS</sequence>